<proteinExistence type="predicted"/>
<accession>A0ABP6RLD0</accession>
<evidence type="ECO:0000313" key="2">
    <source>
        <dbReference type="EMBL" id="GAA3353618.1"/>
    </source>
</evidence>
<dbReference type="Gene3D" id="3.30.450.20">
    <property type="entry name" value="PAS domain"/>
    <property type="match status" value="1"/>
</dbReference>
<organism evidence="2 3">
    <name type="scientific">Saccharopolyspora gregorii</name>
    <dbReference type="NCBI Taxonomy" id="33914"/>
    <lineage>
        <taxon>Bacteria</taxon>
        <taxon>Bacillati</taxon>
        <taxon>Actinomycetota</taxon>
        <taxon>Actinomycetes</taxon>
        <taxon>Pseudonocardiales</taxon>
        <taxon>Pseudonocardiaceae</taxon>
        <taxon>Saccharopolyspora</taxon>
    </lineage>
</organism>
<reference evidence="3" key="1">
    <citation type="journal article" date="2019" name="Int. J. Syst. Evol. Microbiol.">
        <title>The Global Catalogue of Microorganisms (GCM) 10K type strain sequencing project: providing services to taxonomists for standard genome sequencing and annotation.</title>
        <authorList>
            <consortium name="The Broad Institute Genomics Platform"/>
            <consortium name="The Broad Institute Genome Sequencing Center for Infectious Disease"/>
            <person name="Wu L."/>
            <person name="Ma J."/>
        </authorList>
    </citation>
    <scope>NUCLEOTIDE SEQUENCE [LARGE SCALE GENOMIC DNA]</scope>
    <source>
        <strain evidence="3">JCM 9687</strain>
    </source>
</reference>
<keyword evidence="3" id="KW-1185">Reference proteome</keyword>
<dbReference type="Proteomes" id="UP001500483">
    <property type="component" value="Unassembled WGS sequence"/>
</dbReference>
<evidence type="ECO:0000313" key="3">
    <source>
        <dbReference type="Proteomes" id="UP001500483"/>
    </source>
</evidence>
<feature type="region of interest" description="Disordered" evidence="1">
    <location>
        <begin position="70"/>
        <end position="91"/>
    </location>
</feature>
<dbReference type="EMBL" id="BAAAYK010000019">
    <property type="protein sequence ID" value="GAA3353618.1"/>
    <property type="molecule type" value="Genomic_DNA"/>
</dbReference>
<gene>
    <name evidence="2" type="ORF">GCM10020366_07550</name>
</gene>
<evidence type="ECO:0000256" key="1">
    <source>
        <dbReference type="SAM" id="MobiDB-lite"/>
    </source>
</evidence>
<name>A0ABP6RLD0_9PSEU</name>
<comment type="caution">
    <text evidence="2">The sequence shown here is derived from an EMBL/GenBank/DDBJ whole genome shotgun (WGS) entry which is preliminary data.</text>
</comment>
<sequence>MLQVVVVAVVVLSGVALGYVEAERRTEEAPRTRSRAVANTLAVTPGVLAAVTGGDPPRTLQPWAERVRTATASGSSRYGSVGDALHAPNRS</sequence>
<protein>
    <submittedName>
        <fullName evidence="2">Uncharacterized protein</fullName>
    </submittedName>
</protein>
<dbReference type="RefSeq" id="WP_344924257.1">
    <property type="nucleotide sequence ID" value="NZ_BAAAYK010000019.1"/>
</dbReference>